<evidence type="ECO:0000313" key="6">
    <source>
        <dbReference type="EMBL" id="KAK0135375.1"/>
    </source>
</evidence>
<reference evidence="6" key="1">
    <citation type="journal article" date="2023" name="Front. Mar. Sci.">
        <title>A new Merluccius polli reference genome to investigate the effects of global change in West African waters.</title>
        <authorList>
            <person name="Mateo J.L."/>
            <person name="Blanco-Fernandez C."/>
            <person name="Garcia-Vazquez E."/>
            <person name="Machado-Schiaffino G."/>
        </authorList>
    </citation>
    <scope>NUCLEOTIDE SEQUENCE</scope>
    <source>
        <strain evidence="6">C29</strain>
        <tissue evidence="6">Fin</tissue>
    </source>
</reference>
<dbReference type="GO" id="GO:0099558">
    <property type="term" value="P:maintenance of synapse structure"/>
    <property type="evidence" value="ECO:0007669"/>
    <property type="project" value="TreeGrafter"/>
</dbReference>
<feature type="region of interest" description="Disordered" evidence="4">
    <location>
        <begin position="1"/>
        <end position="24"/>
    </location>
</feature>
<feature type="domain" description="C1q" evidence="5">
    <location>
        <begin position="71"/>
        <end position="214"/>
    </location>
</feature>
<protein>
    <submittedName>
        <fullName evidence="6">Complement C1q-like protein 2</fullName>
    </submittedName>
</protein>
<dbReference type="Pfam" id="PF00386">
    <property type="entry name" value="C1q"/>
    <property type="match status" value="1"/>
</dbReference>
<sequence length="214" mass="23423">MADPGQKYSWSQGGKEAVSTQNPDSVCLTDASTCGCCLMQQTMFRMEEFFNMSLNALRNSLQETRNALTKIRSSRSAFSVALTDKRWCLGPHHDNTTIVYKHIFLNMGGNYNPNNGIFTAPLSGVYSLSLTVYSDSGSEGTELAACATLKVNGVAVSVLKDMNAQDQEDSTTSVVALHLTAGDKVYVTLPKNCYLCDDNSHYNTFTGFLLYTSE</sequence>
<evidence type="ECO:0000256" key="1">
    <source>
        <dbReference type="ARBA" id="ARBA00004613"/>
    </source>
</evidence>
<evidence type="ECO:0000313" key="7">
    <source>
        <dbReference type="Proteomes" id="UP001174136"/>
    </source>
</evidence>
<keyword evidence="2" id="KW-0964">Secreted</keyword>
<evidence type="ECO:0000256" key="4">
    <source>
        <dbReference type="SAM" id="MobiDB-lite"/>
    </source>
</evidence>
<dbReference type="Gene3D" id="2.60.120.40">
    <property type="match status" value="1"/>
</dbReference>
<evidence type="ECO:0000256" key="3">
    <source>
        <dbReference type="ARBA" id="ARBA00022729"/>
    </source>
</evidence>
<dbReference type="PRINTS" id="PR00007">
    <property type="entry name" value="COMPLEMNTC1Q"/>
</dbReference>
<proteinExistence type="predicted"/>
<evidence type="ECO:0000259" key="5">
    <source>
        <dbReference type="PROSITE" id="PS50871"/>
    </source>
</evidence>
<keyword evidence="7" id="KW-1185">Reference proteome</keyword>
<dbReference type="Proteomes" id="UP001174136">
    <property type="component" value="Unassembled WGS sequence"/>
</dbReference>
<dbReference type="AlphaFoldDB" id="A0AA47M847"/>
<keyword evidence="3" id="KW-0732">Signal</keyword>
<comment type="subcellular location">
    <subcellularLocation>
        <location evidence="1">Secreted</location>
    </subcellularLocation>
</comment>
<dbReference type="PROSITE" id="PS50871">
    <property type="entry name" value="C1Q"/>
    <property type="match status" value="1"/>
</dbReference>
<gene>
    <name evidence="6" type="primary">C1QL2_1</name>
    <name evidence="6" type="ORF">N1851_028765</name>
</gene>
<name>A0AA47M847_MERPO</name>
<dbReference type="SUPFAM" id="SSF49842">
    <property type="entry name" value="TNF-like"/>
    <property type="match status" value="1"/>
</dbReference>
<dbReference type="InterPro" id="IPR008983">
    <property type="entry name" value="Tumour_necrosis_fac-like_dom"/>
</dbReference>
<dbReference type="EMBL" id="JAOPHQ010005432">
    <property type="protein sequence ID" value="KAK0135375.1"/>
    <property type="molecule type" value="Genomic_DNA"/>
</dbReference>
<organism evidence="6 7">
    <name type="scientific">Merluccius polli</name>
    <name type="common">Benguela hake</name>
    <name type="synonym">Merluccius cadenati</name>
    <dbReference type="NCBI Taxonomy" id="89951"/>
    <lineage>
        <taxon>Eukaryota</taxon>
        <taxon>Metazoa</taxon>
        <taxon>Chordata</taxon>
        <taxon>Craniata</taxon>
        <taxon>Vertebrata</taxon>
        <taxon>Euteleostomi</taxon>
        <taxon>Actinopterygii</taxon>
        <taxon>Neopterygii</taxon>
        <taxon>Teleostei</taxon>
        <taxon>Neoteleostei</taxon>
        <taxon>Acanthomorphata</taxon>
        <taxon>Zeiogadaria</taxon>
        <taxon>Gadariae</taxon>
        <taxon>Gadiformes</taxon>
        <taxon>Gadoidei</taxon>
        <taxon>Merlucciidae</taxon>
        <taxon>Merluccius</taxon>
    </lineage>
</organism>
<dbReference type="GO" id="GO:0045202">
    <property type="term" value="C:synapse"/>
    <property type="evidence" value="ECO:0007669"/>
    <property type="project" value="TreeGrafter"/>
</dbReference>
<dbReference type="InterPro" id="IPR050822">
    <property type="entry name" value="Cerebellin_Synaptic_Org"/>
</dbReference>
<dbReference type="SMART" id="SM00110">
    <property type="entry name" value="C1Q"/>
    <property type="match status" value="1"/>
</dbReference>
<dbReference type="InterPro" id="IPR001073">
    <property type="entry name" value="C1q_dom"/>
</dbReference>
<dbReference type="GO" id="GO:0005576">
    <property type="term" value="C:extracellular region"/>
    <property type="evidence" value="ECO:0007669"/>
    <property type="project" value="UniProtKB-SubCell"/>
</dbReference>
<accession>A0AA47M847</accession>
<dbReference type="PANTHER" id="PTHR22923">
    <property type="entry name" value="CEREBELLIN-RELATED"/>
    <property type="match status" value="1"/>
</dbReference>
<comment type="caution">
    <text evidence="6">The sequence shown here is derived from an EMBL/GenBank/DDBJ whole genome shotgun (WGS) entry which is preliminary data.</text>
</comment>
<evidence type="ECO:0000256" key="2">
    <source>
        <dbReference type="ARBA" id="ARBA00022525"/>
    </source>
</evidence>
<dbReference type="PANTHER" id="PTHR22923:SF103">
    <property type="entry name" value="CEREBELLIN 20-RELATED"/>
    <property type="match status" value="1"/>
</dbReference>
<feature type="compositionally biased region" description="Polar residues" evidence="4">
    <location>
        <begin position="8"/>
        <end position="24"/>
    </location>
</feature>